<evidence type="ECO:0000256" key="7">
    <source>
        <dbReference type="ARBA" id="ARBA00022741"/>
    </source>
</evidence>
<evidence type="ECO:0000256" key="2">
    <source>
        <dbReference type="ARBA" id="ARBA00005019"/>
    </source>
</evidence>
<sequence>MTQAVARIGMFGGTFDPVHLGHLRSAVELREALMLDCVHMIPAPSPPLRGVPQVDASQRLALLEAGVGDTPGLKVDARELDRVGPSYSVDTLSELRAEYGPSARLVMAVGVDAFSRFAQWERLEALFELAHVVVMARPGYDTPWSDALRELLGHREVDDVAALMASPSGGILVLSLPSRIDVSATELRERLADGRSVRYLLPDAVERAIVAQKLYRR</sequence>
<reference evidence="13" key="1">
    <citation type="submission" date="2021-11" db="EMBL/GenBank/DDBJ databases">
        <title>Halomonas sp., isolated from a coastal aquaculture zone in Dongshan Bay.</title>
        <authorList>
            <person name="Lin W."/>
        </authorList>
    </citation>
    <scope>NUCLEOTIDE SEQUENCE</scope>
    <source>
        <strain evidence="13">Yzlin-01</strain>
    </source>
</reference>
<dbReference type="NCBIfam" id="TIGR00482">
    <property type="entry name" value="nicotinate (nicotinamide) nucleotide adenylyltransferase"/>
    <property type="match status" value="1"/>
</dbReference>
<keyword evidence="7 11" id="KW-0547">Nucleotide-binding</keyword>
<dbReference type="PANTHER" id="PTHR39321">
    <property type="entry name" value="NICOTINATE-NUCLEOTIDE ADENYLYLTRANSFERASE-RELATED"/>
    <property type="match status" value="1"/>
</dbReference>
<evidence type="ECO:0000256" key="5">
    <source>
        <dbReference type="ARBA" id="ARBA00022679"/>
    </source>
</evidence>
<evidence type="ECO:0000256" key="4">
    <source>
        <dbReference type="ARBA" id="ARBA00022642"/>
    </source>
</evidence>
<dbReference type="InterPro" id="IPR014729">
    <property type="entry name" value="Rossmann-like_a/b/a_fold"/>
</dbReference>
<evidence type="ECO:0000256" key="9">
    <source>
        <dbReference type="ARBA" id="ARBA00023027"/>
    </source>
</evidence>
<keyword evidence="4 11" id="KW-0662">Pyridine nucleotide biosynthesis</keyword>
<comment type="pathway">
    <text evidence="2 11">Cofactor biosynthesis; NAD(+) biosynthesis; deamido-NAD(+) from nicotinate D-ribonucleotide: step 1/1.</text>
</comment>
<evidence type="ECO:0000256" key="11">
    <source>
        <dbReference type="HAMAP-Rule" id="MF_00244"/>
    </source>
</evidence>
<proteinExistence type="inferred from homology"/>
<dbReference type="RefSeq" id="WP_259035901.1">
    <property type="nucleotide sequence ID" value="NZ_JAJISC010000003.1"/>
</dbReference>
<keyword evidence="5 11" id="KW-0808">Transferase</keyword>
<dbReference type="HAMAP" id="MF_00244">
    <property type="entry name" value="NaMN_adenylyltr"/>
    <property type="match status" value="1"/>
</dbReference>
<evidence type="ECO:0000256" key="6">
    <source>
        <dbReference type="ARBA" id="ARBA00022695"/>
    </source>
</evidence>
<comment type="similarity">
    <text evidence="3 11">Belongs to the NadD family.</text>
</comment>
<dbReference type="Gene3D" id="3.40.50.620">
    <property type="entry name" value="HUPs"/>
    <property type="match status" value="1"/>
</dbReference>
<evidence type="ECO:0000256" key="1">
    <source>
        <dbReference type="ARBA" id="ARBA00002324"/>
    </source>
</evidence>
<name>A0ABT2ECU5_9GAMM</name>
<dbReference type="EC" id="2.7.7.18" evidence="11"/>
<evidence type="ECO:0000259" key="12">
    <source>
        <dbReference type="Pfam" id="PF01467"/>
    </source>
</evidence>
<dbReference type="EMBL" id="JAJISC010000003">
    <property type="protein sequence ID" value="MCS2609401.1"/>
    <property type="molecule type" value="Genomic_DNA"/>
</dbReference>
<feature type="domain" description="Cytidyltransferase-like" evidence="12">
    <location>
        <begin position="10"/>
        <end position="190"/>
    </location>
</feature>
<dbReference type="NCBIfam" id="TIGR00125">
    <property type="entry name" value="cyt_tran_rel"/>
    <property type="match status" value="1"/>
</dbReference>
<organism evidence="13 14">
    <name type="scientific">Halomonas dongshanensis</name>
    <dbReference type="NCBI Taxonomy" id="2890835"/>
    <lineage>
        <taxon>Bacteria</taxon>
        <taxon>Pseudomonadati</taxon>
        <taxon>Pseudomonadota</taxon>
        <taxon>Gammaproteobacteria</taxon>
        <taxon>Oceanospirillales</taxon>
        <taxon>Halomonadaceae</taxon>
        <taxon>Halomonas</taxon>
    </lineage>
</organism>
<dbReference type="NCBIfam" id="NF000839">
    <property type="entry name" value="PRK00071.1-1"/>
    <property type="match status" value="1"/>
</dbReference>
<evidence type="ECO:0000313" key="13">
    <source>
        <dbReference type="EMBL" id="MCS2609401.1"/>
    </source>
</evidence>
<keyword evidence="14" id="KW-1185">Reference proteome</keyword>
<evidence type="ECO:0000256" key="10">
    <source>
        <dbReference type="ARBA" id="ARBA00048721"/>
    </source>
</evidence>
<comment type="function">
    <text evidence="1 11">Catalyzes the reversible adenylation of nicotinate mononucleotide (NaMN) to nicotinic acid adenine dinucleotide (NaAD).</text>
</comment>
<gene>
    <name evidence="11 13" type="primary">nadD</name>
    <name evidence="13" type="ORF">LLY24_08745</name>
</gene>
<dbReference type="PANTHER" id="PTHR39321:SF3">
    <property type="entry name" value="PHOSPHOPANTETHEINE ADENYLYLTRANSFERASE"/>
    <property type="match status" value="1"/>
</dbReference>
<dbReference type="SUPFAM" id="SSF52374">
    <property type="entry name" value="Nucleotidylyl transferase"/>
    <property type="match status" value="1"/>
</dbReference>
<keyword evidence="6 11" id="KW-0548">Nucleotidyltransferase</keyword>
<dbReference type="Pfam" id="PF01467">
    <property type="entry name" value="CTP_transf_like"/>
    <property type="match status" value="1"/>
</dbReference>
<evidence type="ECO:0000256" key="8">
    <source>
        <dbReference type="ARBA" id="ARBA00022840"/>
    </source>
</evidence>
<dbReference type="Proteomes" id="UP001165542">
    <property type="component" value="Unassembled WGS sequence"/>
</dbReference>
<protein>
    <recommendedName>
        <fullName evidence="11">Probable nicotinate-nucleotide adenylyltransferase</fullName>
        <ecNumber evidence="11">2.7.7.18</ecNumber>
    </recommendedName>
    <alternativeName>
        <fullName evidence="11">Deamido-NAD(+) diphosphorylase</fullName>
    </alternativeName>
    <alternativeName>
        <fullName evidence="11">Deamido-NAD(+) pyrophosphorylase</fullName>
    </alternativeName>
    <alternativeName>
        <fullName evidence="11">Nicotinate mononucleotide adenylyltransferase</fullName>
        <shortName evidence="11">NaMN adenylyltransferase</shortName>
    </alternativeName>
</protein>
<keyword evidence="9 11" id="KW-0520">NAD</keyword>
<dbReference type="InterPro" id="IPR005248">
    <property type="entry name" value="NadD/NMNAT"/>
</dbReference>
<keyword evidence="8 11" id="KW-0067">ATP-binding</keyword>
<comment type="caution">
    <text evidence="13">The sequence shown here is derived from an EMBL/GenBank/DDBJ whole genome shotgun (WGS) entry which is preliminary data.</text>
</comment>
<dbReference type="CDD" id="cd02165">
    <property type="entry name" value="NMNAT"/>
    <property type="match status" value="1"/>
</dbReference>
<comment type="catalytic activity">
    <reaction evidence="10 11">
        <text>nicotinate beta-D-ribonucleotide + ATP + H(+) = deamido-NAD(+) + diphosphate</text>
        <dbReference type="Rhea" id="RHEA:22860"/>
        <dbReference type="ChEBI" id="CHEBI:15378"/>
        <dbReference type="ChEBI" id="CHEBI:30616"/>
        <dbReference type="ChEBI" id="CHEBI:33019"/>
        <dbReference type="ChEBI" id="CHEBI:57502"/>
        <dbReference type="ChEBI" id="CHEBI:58437"/>
        <dbReference type="EC" id="2.7.7.18"/>
    </reaction>
</comment>
<evidence type="ECO:0000256" key="3">
    <source>
        <dbReference type="ARBA" id="ARBA00009014"/>
    </source>
</evidence>
<dbReference type="InterPro" id="IPR004821">
    <property type="entry name" value="Cyt_trans-like"/>
</dbReference>
<dbReference type="GO" id="GO:0004515">
    <property type="term" value="F:nicotinate-nucleotide adenylyltransferase activity"/>
    <property type="evidence" value="ECO:0007669"/>
    <property type="project" value="UniProtKB-EC"/>
</dbReference>
<accession>A0ABT2ECU5</accession>
<evidence type="ECO:0000313" key="14">
    <source>
        <dbReference type="Proteomes" id="UP001165542"/>
    </source>
</evidence>